<dbReference type="RefSeq" id="WP_345649846.1">
    <property type="nucleotide sequence ID" value="NZ_BAABEP010000032.1"/>
</dbReference>
<evidence type="ECO:0000256" key="1">
    <source>
        <dbReference type="SAM" id="MobiDB-lite"/>
    </source>
</evidence>
<evidence type="ECO:0008006" key="5">
    <source>
        <dbReference type="Google" id="ProtNLM"/>
    </source>
</evidence>
<feature type="transmembrane region" description="Helical" evidence="2">
    <location>
        <begin position="134"/>
        <end position="152"/>
    </location>
</feature>
<keyword evidence="2" id="KW-0472">Membrane</keyword>
<feature type="transmembrane region" description="Helical" evidence="2">
    <location>
        <begin position="295"/>
        <end position="320"/>
    </location>
</feature>
<evidence type="ECO:0000313" key="3">
    <source>
        <dbReference type="EMBL" id="GAA3741111.1"/>
    </source>
</evidence>
<proteinExistence type="predicted"/>
<organism evidence="3 4">
    <name type="scientific">Streptomyces tremellae</name>
    <dbReference type="NCBI Taxonomy" id="1124239"/>
    <lineage>
        <taxon>Bacteria</taxon>
        <taxon>Bacillati</taxon>
        <taxon>Actinomycetota</taxon>
        <taxon>Actinomycetes</taxon>
        <taxon>Kitasatosporales</taxon>
        <taxon>Streptomycetaceae</taxon>
        <taxon>Streptomyces</taxon>
    </lineage>
</organism>
<feature type="transmembrane region" description="Helical" evidence="2">
    <location>
        <begin position="241"/>
        <end position="262"/>
    </location>
</feature>
<sequence length="368" mass="36564">MATTPHAGHGTRRETSAHAPVRRGTADPVKVLLHRHRALCASAVDPLEIAAGLEAHGITDRTALTRFRHRDVFTLAEELYARVPHDEPAGPQPPAAPKTARPALAPWAPATLLPGPAAALIEATAGHTEGPARIGAVLAGALALSAAVAASLRRGPLRAAGREVPGGGLWTGWLLAFAACGGGALDALAGVRAFHAGPAPLVALCCALAPAAWCAHLFSVRAGRRLAHSRDLAHFAAGTRPLLLASVALYACALTGIALLLARAQGGGAGPAHVVALGALLLLARLLAVHGFPGAAAAGLAAACCVEALATASLLAARLPGCAALGAPVARLTGAWGADAVPTLACGAAALGLLCHAAVTLARASAHT</sequence>
<evidence type="ECO:0000313" key="4">
    <source>
        <dbReference type="Proteomes" id="UP001499884"/>
    </source>
</evidence>
<reference evidence="4" key="1">
    <citation type="journal article" date="2019" name="Int. J. Syst. Evol. Microbiol.">
        <title>The Global Catalogue of Microorganisms (GCM) 10K type strain sequencing project: providing services to taxonomists for standard genome sequencing and annotation.</title>
        <authorList>
            <consortium name="The Broad Institute Genomics Platform"/>
            <consortium name="The Broad Institute Genome Sequencing Center for Infectious Disease"/>
            <person name="Wu L."/>
            <person name="Ma J."/>
        </authorList>
    </citation>
    <scope>NUCLEOTIDE SEQUENCE [LARGE SCALE GENOMIC DNA]</scope>
    <source>
        <strain evidence="4">JCM 30846</strain>
    </source>
</reference>
<feature type="transmembrane region" description="Helical" evidence="2">
    <location>
        <begin position="173"/>
        <end position="195"/>
    </location>
</feature>
<keyword evidence="4" id="KW-1185">Reference proteome</keyword>
<keyword evidence="2" id="KW-1133">Transmembrane helix</keyword>
<evidence type="ECO:0000256" key="2">
    <source>
        <dbReference type="SAM" id="Phobius"/>
    </source>
</evidence>
<accession>A0ABP7FKT8</accession>
<feature type="transmembrane region" description="Helical" evidence="2">
    <location>
        <begin position="268"/>
        <end position="288"/>
    </location>
</feature>
<feature type="transmembrane region" description="Helical" evidence="2">
    <location>
        <begin position="340"/>
        <end position="362"/>
    </location>
</feature>
<gene>
    <name evidence="3" type="ORF">GCM10023082_42630</name>
</gene>
<protein>
    <recommendedName>
        <fullName evidence="5">Integral membrane protein</fullName>
    </recommendedName>
</protein>
<feature type="region of interest" description="Disordered" evidence="1">
    <location>
        <begin position="1"/>
        <end position="23"/>
    </location>
</feature>
<comment type="caution">
    <text evidence="3">The sequence shown here is derived from an EMBL/GenBank/DDBJ whole genome shotgun (WGS) entry which is preliminary data.</text>
</comment>
<feature type="transmembrane region" description="Helical" evidence="2">
    <location>
        <begin position="201"/>
        <end position="220"/>
    </location>
</feature>
<name>A0ABP7FKT8_9ACTN</name>
<dbReference type="EMBL" id="BAABEP010000032">
    <property type="protein sequence ID" value="GAA3741111.1"/>
    <property type="molecule type" value="Genomic_DNA"/>
</dbReference>
<dbReference type="Proteomes" id="UP001499884">
    <property type="component" value="Unassembled WGS sequence"/>
</dbReference>
<keyword evidence="2" id="KW-0812">Transmembrane</keyword>